<evidence type="ECO:0000259" key="15">
    <source>
        <dbReference type="SMART" id="SM00965"/>
    </source>
</evidence>
<dbReference type="Gene3D" id="2.40.170.20">
    <property type="entry name" value="TonB-dependent receptor, beta-barrel domain"/>
    <property type="match status" value="1"/>
</dbReference>
<dbReference type="InterPro" id="IPR037066">
    <property type="entry name" value="Plug_dom_sf"/>
</dbReference>
<dbReference type="Gene3D" id="2.170.130.10">
    <property type="entry name" value="TonB-dependent receptor, plug domain"/>
    <property type="match status" value="1"/>
</dbReference>
<dbReference type="PATRIC" id="fig|1367847.3.peg.4038"/>
<dbReference type="InterPro" id="IPR039426">
    <property type="entry name" value="TonB-dep_rcpt-like"/>
</dbReference>
<evidence type="ECO:0000256" key="12">
    <source>
        <dbReference type="PROSITE-ProRule" id="PRU01360"/>
    </source>
</evidence>
<evidence type="ECO:0000256" key="9">
    <source>
        <dbReference type="ARBA" id="ARBA00023136"/>
    </source>
</evidence>
<geneLocation type="plasmid" evidence="16 17">
    <name>pAMI5</name>
</geneLocation>
<dbReference type="HOGENOM" id="CLU_008287_9_3_5"/>
<evidence type="ECO:0000256" key="10">
    <source>
        <dbReference type="ARBA" id="ARBA00023170"/>
    </source>
</evidence>
<keyword evidence="5" id="KW-0410">Iron transport</keyword>
<keyword evidence="14" id="KW-0732">Signal</keyword>
<evidence type="ECO:0000256" key="13">
    <source>
        <dbReference type="RuleBase" id="RU003357"/>
    </source>
</evidence>
<keyword evidence="11 12" id="KW-0998">Cell outer membrane</keyword>
<dbReference type="Proteomes" id="UP000015480">
    <property type="component" value="Plasmid pAMI5"/>
</dbReference>
<evidence type="ECO:0000256" key="4">
    <source>
        <dbReference type="ARBA" id="ARBA00022452"/>
    </source>
</evidence>
<keyword evidence="10 16" id="KW-0675">Receptor</keyword>
<reference evidence="16 17" key="1">
    <citation type="journal article" date="2014" name="BMC Genomics">
        <title>Architecture and functions of a multipartite genome of the methylotrophic bacterium Paracoccus aminophilus JCM 7686, containing primary and secondary chromids.</title>
        <authorList>
            <person name="Dziewit L."/>
            <person name="Czarnecki J."/>
            <person name="Wibberg D."/>
            <person name="Radlinska M."/>
            <person name="Mrozek P."/>
            <person name="Szymczak M."/>
            <person name="Schluter A."/>
            <person name="Puhler A."/>
            <person name="Bartosik D."/>
        </authorList>
    </citation>
    <scope>NUCLEOTIDE SEQUENCE [LARGE SCALE GENOMIC DNA]</scope>
    <source>
        <strain evidence="16">JCM 7686</strain>
        <plasmid evidence="17">Plasmid pAMI5</plasmid>
    </source>
</reference>
<evidence type="ECO:0000256" key="6">
    <source>
        <dbReference type="ARBA" id="ARBA00022692"/>
    </source>
</evidence>
<keyword evidence="5" id="KW-0406">Ion transport</keyword>
<evidence type="ECO:0000256" key="11">
    <source>
        <dbReference type="ARBA" id="ARBA00023237"/>
    </source>
</evidence>
<organism evidence="16 17">
    <name type="scientific">Paracoccus aminophilus JCM 7686</name>
    <dbReference type="NCBI Taxonomy" id="1367847"/>
    <lineage>
        <taxon>Bacteria</taxon>
        <taxon>Pseudomonadati</taxon>
        <taxon>Pseudomonadota</taxon>
        <taxon>Alphaproteobacteria</taxon>
        <taxon>Rhodobacterales</taxon>
        <taxon>Paracoccaceae</taxon>
        <taxon>Paracoccus</taxon>
    </lineage>
</organism>
<dbReference type="GO" id="GO:0009279">
    <property type="term" value="C:cell outer membrane"/>
    <property type="evidence" value="ECO:0007669"/>
    <property type="project" value="UniProtKB-SubCell"/>
</dbReference>
<keyword evidence="8 13" id="KW-0798">TonB box</keyword>
<dbReference type="EMBL" id="CP006653">
    <property type="protein sequence ID" value="AGT11080.1"/>
    <property type="molecule type" value="Genomic_DNA"/>
</dbReference>
<dbReference type="InterPro" id="IPR000531">
    <property type="entry name" value="Beta-barrel_TonB"/>
</dbReference>
<evidence type="ECO:0000313" key="17">
    <source>
        <dbReference type="Proteomes" id="UP000015480"/>
    </source>
</evidence>
<dbReference type="Pfam" id="PF07660">
    <property type="entry name" value="STN"/>
    <property type="match status" value="1"/>
</dbReference>
<evidence type="ECO:0000256" key="2">
    <source>
        <dbReference type="ARBA" id="ARBA00009810"/>
    </source>
</evidence>
<dbReference type="InterPro" id="IPR011662">
    <property type="entry name" value="Secretin/TonB_short_N"/>
</dbReference>
<dbReference type="NCBIfam" id="TIGR01783">
    <property type="entry name" value="TonB-siderophor"/>
    <property type="match status" value="1"/>
</dbReference>
<name>S5Y5X6_PARAH</name>
<comment type="subcellular location">
    <subcellularLocation>
        <location evidence="1 12">Cell outer membrane</location>
        <topology evidence="1 12">Multi-pass membrane protein</topology>
    </subcellularLocation>
</comment>
<evidence type="ECO:0000256" key="5">
    <source>
        <dbReference type="ARBA" id="ARBA00022496"/>
    </source>
</evidence>
<keyword evidence="16" id="KW-0614">Plasmid</keyword>
<feature type="signal peptide" evidence="14">
    <location>
        <begin position="1"/>
        <end position="26"/>
    </location>
</feature>
<evidence type="ECO:0000256" key="1">
    <source>
        <dbReference type="ARBA" id="ARBA00004571"/>
    </source>
</evidence>
<protein>
    <submittedName>
        <fullName evidence="16">TonB-dependent siderophore receptor</fullName>
    </submittedName>
</protein>
<dbReference type="SUPFAM" id="SSF56935">
    <property type="entry name" value="Porins"/>
    <property type="match status" value="1"/>
</dbReference>
<dbReference type="InterPro" id="IPR036942">
    <property type="entry name" value="Beta-barrel_TonB_sf"/>
</dbReference>
<dbReference type="GO" id="GO:0015344">
    <property type="term" value="F:siderophore uptake transmembrane transporter activity"/>
    <property type="evidence" value="ECO:0007669"/>
    <property type="project" value="TreeGrafter"/>
</dbReference>
<keyword evidence="9 12" id="KW-0472">Membrane</keyword>
<feature type="chain" id="PRO_5004534710" evidence="14">
    <location>
        <begin position="27"/>
        <end position="809"/>
    </location>
</feature>
<evidence type="ECO:0000256" key="3">
    <source>
        <dbReference type="ARBA" id="ARBA00022448"/>
    </source>
</evidence>
<dbReference type="Pfam" id="PF00593">
    <property type="entry name" value="TonB_dep_Rec_b-barrel"/>
    <property type="match status" value="1"/>
</dbReference>
<proteinExistence type="inferred from homology"/>
<dbReference type="KEGG" id="pami:JCM7686_pAMI5p014"/>
<comment type="similarity">
    <text evidence="2 12 13">Belongs to the TonB-dependent receptor family.</text>
</comment>
<keyword evidence="7" id="KW-0408">Iron</keyword>
<dbReference type="PROSITE" id="PS52016">
    <property type="entry name" value="TONB_DEPENDENT_REC_3"/>
    <property type="match status" value="1"/>
</dbReference>
<evidence type="ECO:0000256" key="7">
    <source>
        <dbReference type="ARBA" id="ARBA00023004"/>
    </source>
</evidence>
<dbReference type="CDD" id="cd01347">
    <property type="entry name" value="ligand_gated_channel"/>
    <property type="match status" value="1"/>
</dbReference>
<keyword evidence="4 12" id="KW-1134">Transmembrane beta strand</keyword>
<accession>S5Y5X6</accession>
<evidence type="ECO:0000313" key="16">
    <source>
        <dbReference type="EMBL" id="AGT11080.1"/>
    </source>
</evidence>
<dbReference type="AlphaFoldDB" id="S5Y5X6"/>
<dbReference type="GO" id="GO:0015891">
    <property type="term" value="P:siderophore transport"/>
    <property type="evidence" value="ECO:0007669"/>
    <property type="project" value="InterPro"/>
</dbReference>
<feature type="domain" description="Secretin/TonB short N-terminal" evidence="15">
    <location>
        <begin position="67"/>
        <end position="118"/>
    </location>
</feature>
<dbReference type="PANTHER" id="PTHR32552:SF74">
    <property type="entry name" value="HYDROXAMATE SIDEROPHORE RECEPTOR FHUE"/>
    <property type="match status" value="1"/>
</dbReference>
<dbReference type="Gene3D" id="3.55.50.30">
    <property type="match status" value="1"/>
</dbReference>
<dbReference type="GO" id="GO:0038023">
    <property type="term" value="F:signaling receptor activity"/>
    <property type="evidence" value="ECO:0007669"/>
    <property type="project" value="InterPro"/>
</dbReference>
<dbReference type="InterPro" id="IPR012910">
    <property type="entry name" value="Plug_dom"/>
</dbReference>
<dbReference type="SMART" id="SM00965">
    <property type="entry name" value="STN"/>
    <property type="match status" value="1"/>
</dbReference>
<dbReference type="PANTHER" id="PTHR32552">
    <property type="entry name" value="FERRICHROME IRON RECEPTOR-RELATED"/>
    <property type="match status" value="1"/>
</dbReference>
<evidence type="ECO:0000256" key="14">
    <source>
        <dbReference type="SAM" id="SignalP"/>
    </source>
</evidence>
<dbReference type="Pfam" id="PF07715">
    <property type="entry name" value="Plug"/>
    <property type="match status" value="1"/>
</dbReference>
<sequence>MTARLRPGLGLLLARFLGSTAMLTVAALPAAAQETRGGASSTASYEFNIPARPLSGALAQVGAVSGWRIAYGFSLPSGLKSQPVTGRMTPTEAVERMLRGSGISWRQSGDRAIVLIDARRGAAVGPAVDGAIQLDTVVISADATTDGSTSYAGSEASVAGKLAAPLKETPQSVSVMTKQRLNDQNITTVADAMRQATGVTAVNYGDGTYYMNARGFALDAQYDGMAVSSGIQYTSQFDLAIYDRVEVLRGPAGLQQGLGGAGGTANFVRLKPRDQFGISTETRFGSWNLKRQSVDVTGPINADGSLRGRFVGAVEDRDGFNGTGSRHGTLYGALEYDIAPSTTLSFSAAWQKEKLAPFDYGQSIMIGGGFLNAPRSTFFGADWSRSETEMHEIATGLRHDFGNGWVSNTNLSYRYTDGASKYAYMMNGIDPTTFESNYAIQRNEIQEKLLNLDTSLTGSVDVFGRPAEIVVGASMAEKNRDRAGGFMSGGRWNVFDAHHQIPNVDAPYTWANSARAREMGLYSQARIKVTDPLTVVVGGRLSWYEAKNRNRMPVGEWEQEPDINARFSGNVGLLYDITPSTTLYASYADIFTPQADKSTFEGVTLKPREGRQIEVGAKTSLLDDRLLATAAIFEIKDSNRPIDDPDHAWFYRPGGKARSRGFETEVTGEITDGWSLTAGYTYLDTKITDNENPAFIGQSLDTEEPRHSLKVWSKYQFQEGSQLEGLSLAAGLRAYSKTKRIDSIRTIYAEQGGYAVVDLQAGYRFNDKLDAALTVTNAFDRTYWDRLPTRFFGNYGEPRAVQLSIRSRW</sequence>
<gene>
    <name evidence="16" type="ORF">JCM7686_pAMI5p014</name>
</gene>
<keyword evidence="6 12" id="KW-0812">Transmembrane</keyword>
<evidence type="ECO:0000256" key="8">
    <source>
        <dbReference type="ARBA" id="ARBA00023077"/>
    </source>
</evidence>
<dbReference type="RefSeq" id="WP_020952852.1">
    <property type="nucleotide sequence ID" value="NC_022043.1"/>
</dbReference>
<keyword evidence="3 12" id="KW-0813">Transport</keyword>
<keyword evidence="17" id="KW-1185">Reference proteome</keyword>
<dbReference type="InterPro" id="IPR010105">
    <property type="entry name" value="TonB_sidphr_rcpt"/>
</dbReference>
<dbReference type="OrthoDB" id="9760333at2"/>